<reference evidence="6" key="1">
    <citation type="submission" date="2017-04" db="EMBL/GenBank/DDBJ databases">
        <title>Function of individual gut microbiota members based on whole genome sequencing of pure cultures obtained from chicken caecum.</title>
        <authorList>
            <person name="Medvecky M."/>
            <person name="Cejkova D."/>
            <person name="Polansky O."/>
            <person name="Karasova D."/>
            <person name="Kubasova T."/>
            <person name="Cizek A."/>
            <person name="Rychlik I."/>
        </authorList>
    </citation>
    <scope>NUCLEOTIDE SEQUENCE [LARGE SCALE GENOMIC DNA]</scope>
    <source>
        <strain evidence="6">An43</strain>
    </source>
</reference>
<evidence type="ECO:0000313" key="6">
    <source>
        <dbReference type="Proteomes" id="UP000195386"/>
    </source>
</evidence>
<reference evidence="7 8" key="3">
    <citation type="submission" date="2018-08" db="EMBL/GenBank/DDBJ databases">
        <title>A genome reference for cultivated species of the human gut microbiota.</title>
        <authorList>
            <person name="Zou Y."/>
            <person name="Xue W."/>
            <person name="Luo G."/>
        </authorList>
    </citation>
    <scope>NUCLEOTIDE SEQUENCE [LARGE SCALE GENOMIC DNA]</scope>
    <source>
        <strain evidence="5 7">AF14-27</strain>
        <strain evidence="4 8">AF19-1AC</strain>
    </source>
</reference>
<dbReference type="Proteomes" id="UP000285159">
    <property type="component" value="Unassembled WGS sequence"/>
</dbReference>
<evidence type="ECO:0000313" key="8">
    <source>
        <dbReference type="Proteomes" id="UP000285159"/>
    </source>
</evidence>
<keyword evidence="2" id="KW-1133">Transmembrane helix</keyword>
<proteinExistence type="predicted"/>
<dbReference type="RefSeq" id="WP_087426505.1">
    <property type="nucleotide sequence ID" value="NZ_CAJLSL010000004.1"/>
</dbReference>
<dbReference type="InterPro" id="IPR011250">
    <property type="entry name" value="OMP/PagP_B-barrel"/>
</dbReference>
<reference evidence="3" key="2">
    <citation type="journal article" date="2018" name="BMC Genomics">
        <title>Whole genome sequencing and function prediction of 133 gut anaerobes isolated from chicken caecum in pure cultures.</title>
        <authorList>
            <person name="Medvecky M."/>
            <person name="Cejkova D."/>
            <person name="Polansky O."/>
            <person name="Karasova D."/>
            <person name="Kubasova T."/>
            <person name="Cizek A."/>
            <person name="Rychlik I."/>
        </authorList>
    </citation>
    <scope>NUCLEOTIDE SEQUENCE</scope>
    <source>
        <strain evidence="3">An43</strain>
    </source>
</reference>
<dbReference type="Proteomes" id="UP000195386">
    <property type="component" value="Unassembled WGS sequence"/>
</dbReference>
<dbReference type="EMBL" id="QRZG01000030">
    <property type="protein sequence ID" value="RGV50394.1"/>
    <property type="molecule type" value="Genomic_DNA"/>
</dbReference>
<evidence type="ECO:0000313" key="5">
    <source>
        <dbReference type="EMBL" id="RGV50394.1"/>
    </source>
</evidence>
<evidence type="ECO:0000313" key="7">
    <source>
        <dbReference type="Proteomes" id="UP000284366"/>
    </source>
</evidence>
<evidence type="ECO:0000313" key="3">
    <source>
        <dbReference type="EMBL" id="OUO00317.1"/>
    </source>
</evidence>
<protein>
    <submittedName>
        <fullName evidence="4">Porin family protein</fullName>
    </submittedName>
</protein>
<keyword evidence="2" id="KW-0812">Transmembrane</keyword>
<feature type="region of interest" description="Disordered" evidence="1">
    <location>
        <begin position="109"/>
        <end position="139"/>
    </location>
</feature>
<evidence type="ECO:0000256" key="1">
    <source>
        <dbReference type="SAM" id="MobiDB-lite"/>
    </source>
</evidence>
<dbReference type="SUPFAM" id="SSF56925">
    <property type="entry name" value="OMPA-like"/>
    <property type="match status" value="1"/>
</dbReference>
<keyword evidence="2" id="KW-0472">Membrane</keyword>
<dbReference type="AlphaFoldDB" id="A0A1Y3YRG7"/>
<evidence type="ECO:0000313" key="4">
    <source>
        <dbReference type="EMBL" id="RGT34508.1"/>
    </source>
</evidence>
<feature type="transmembrane region" description="Helical" evidence="2">
    <location>
        <begin position="52"/>
        <end position="75"/>
    </location>
</feature>
<organism evidence="3 6">
    <name type="scientific">Bacteroides clarus</name>
    <dbReference type="NCBI Taxonomy" id="626929"/>
    <lineage>
        <taxon>Bacteria</taxon>
        <taxon>Pseudomonadati</taxon>
        <taxon>Bacteroidota</taxon>
        <taxon>Bacteroidia</taxon>
        <taxon>Bacteroidales</taxon>
        <taxon>Bacteroidaceae</taxon>
        <taxon>Bacteroides</taxon>
    </lineage>
</organism>
<sequence length="363" mass="39170">MREKDEITGLFRSRLAGTEMTVREGFWEKLREDVASSASEDRKRAAFLSPKYYRVAAAASVIFVLGAASAAFWYFSPKEEIKEAFTQVAVLTPEGSLNGDVVQESFPSIRPATPTAQHPGMKRPASGTPAGLTDQAEDEGESVSVRLSITIRQRVQAGGGYFDNNTVSQAGSPYQNATAQADAASDAFSAVPAEEEQESAPVKYRKSRKWALKAALGTSLPEGDCNMPLTAGVTVERSLNNWLALETGIRYNRLPADRTLHTLAIPVKLNMTLASTPKVDLYATVGGAAEKCIAGASDNGFHAEPVQLSVAAGVGVRYKLNDRFALFAEPSVSHHFDTDSETGTLRTERPTNLNLLCGVRMTY</sequence>
<dbReference type="Proteomes" id="UP000284366">
    <property type="component" value="Unassembled WGS sequence"/>
</dbReference>
<comment type="caution">
    <text evidence="3">The sequence shown here is derived from an EMBL/GenBank/DDBJ whole genome shotgun (WGS) entry which is preliminary data.</text>
</comment>
<accession>A0A1Y3YRG7</accession>
<dbReference type="Gene3D" id="2.40.160.20">
    <property type="match status" value="1"/>
</dbReference>
<name>A0A1Y3YRG7_9BACE</name>
<dbReference type="EMBL" id="QRWP01000003">
    <property type="protein sequence ID" value="RGT34508.1"/>
    <property type="molecule type" value="Genomic_DNA"/>
</dbReference>
<evidence type="ECO:0000256" key="2">
    <source>
        <dbReference type="SAM" id="Phobius"/>
    </source>
</evidence>
<gene>
    <name evidence="3" type="ORF">B5F97_12565</name>
    <name evidence="5" type="ORF">DWW09_14905</name>
    <name evidence="4" type="ORF">DWX38_05940</name>
</gene>
<dbReference type="EMBL" id="NFII01000012">
    <property type="protein sequence ID" value="OUO00317.1"/>
    <property type="molecule type" value="Genomic_DNA"/>
</dbReference>